<accession>A0AAW2YN29</accession>
<keyword evidence="4" id="KW-1003">Cell membrane</keyword>
<feature type="transmembrane region" description="Helical" evidence="8">
    <location>
        <begin position="245"/>
        <end position="264"/>
    </location>
</feature>
<dbReference type="Pfam" id="PF01554">
    <property type="entry name" value="MatE"/>
    <property type="match status" value="2"/>
</dbReference>
<feature type="transmembrane region" description="Helical" evidence="8">
    <location>
        <begin position="174"/>
        <end position="195"/>
    </location>
</feature>
<protein>
    <recommendedName>
        <fullName evidence="11">Multidrug and toxin extrusion protein</fullName>
    </recommendedName>
</protein>
<dbReference type="GO" id="GO:0005886">
    <property type="term" value="C:plasma membrane"/>
    <property type="evidence" value="ECO:0007669"/>
    <property type="project" value="UniProtKB-SubCell"/>
</dbReference>
<feature type="transmembrane region" description="Helical" evidence="8">
    <location>
        <begin position="137"/>
        <end position="158"/>
    </location>
</feature>
<evidence type="ECO:0000256" key="7">
    <source>
        <dbReference type="ARBA" id="ARBA00023136"/>
    </source>
</evidence>
<keyword evidence="10" id="KW-1185">Reference proteome</keyword>
<evidence type="ECO:0000313" key="9">
    <source>
        <dbReference type="EMBL" id="KAL0478727.1"/>
    </source>
</evidence>
<dbReference type="GO" id="GO:0042910">
    <property type="term" value="F:xenobiotic transmembrane transporter activity"/>
    <property type="evidence" value="ECO:0007669"/>
    <property type="project" value="InterPro"/>
</dbReference>
<keyword evidence="6 8" id="KW-1133">Transmembrane helix</keyword>
<keyword evidence="7 8" id="KW-0472">Membrane</keyword>
<comment type="similarity">
    <text evidence="2">Belongs to the multi antimicrobial extrusion (MATE) (TC 2.A.66.1) family.</text>
</comment>
<dbReference type="GO" id="GO:0015297">
    <property type="term" value="F:antiporter activity"/>
    <property type="evidence" value="ECO:0007669"/>
    <property type="project" value="InterPro"/>
</dbReference>
<dbReference type="PIRSF" id="PIRSF006603">
    <property type="entry name" value="DinF"/>
    <property type="match status" value="1"/>
</dbReference>
<dbReference type="InterPro" id="IPR002528">
    <property type="entry name" value="MATE_fam"/>
</dbReference>
<dbReference type="Proteomes" id="UP001431209">
    <property type="component" value="Unassembled WGS sequence"/>
</dbReference>
<keyword evidence="3" id="KW-0813">Transport</keyword>
<organism evidence="9 10">
    <name type="scientific">Acrasis kona</name>
    <dbReference type="NCBI Taxonomy" id="1008807"/>
    <lineage>
        <taxon>Eukaryota</taxon>
        <taxon>Discoba</taxon>
        <taxon>Heterolobosea</taxon>
        <taxon>Tetramitia</taxon>
        <taxon>Eutetramitia</taxon>
        <taxon>Acrasidae</taxon>
        <taxon>Acrasis</taxon>
    </lineage>
</organism>
<evidence type="ECO:0000256" key="4">
    <source>
        <dbReference type="ARBA" id="ARBA00022475"/>
    </source>
</evidence>
<evidence type="ECO:0000256" key="3">
    <source>
        <dbReference type="ARBA" id="ARBA00022448"/>
    </source>
</evidence>
<feature type="transmembrane region" description="Helical" evidence="8">
    <location>
        <begin position="53"/>
        <end position="74"/>
    </location>
</feature>
<sequence length="525" mass="58276">MSDDKDSLQGVVFAEQNDVELEDASILDKIEEESHPPIPELEFNTPYSYAKTFFIELLNLLKLAFPIFVTWISFSTMMVVDNIFLGSLDDSRFIAAATLSSAYTTCLVYIPVGMVGAQDTLISQAFGMKKTHVIKLVLSRTILITTVVFIPIIFLFVFPDAIFRYMVLESDQQVAAFAVTFNRLIVPGLYPFLIYRVFASYLTSQSRVYAPMIIGILCNLCNILFNSLLVSGIGYQGLGFNGAPIGTSLARLIMALLAITIVTITQYRSRRNNEEVPDILPEMNKEAIKEYFKQMLNWVGIKEFIKLAIPACFSQCLGLWAFQCTSIAAARIGEKSIAAHGLVLNLGIQTFMIPATIGVATSIRVGQRLGQRDAAGAKRVCYTGIVTGGAAMCICGIVIVLIRKQFTRWFVDDDQVADIASKIMIVSAYCQVFDGVQSVCRGVLNGTGRQNVGAICLFISYYLVGIPLGCFLAFYMEWELFGLYIGLATGLTLITIFTLSYLYFKLDWNEEVEKAIKRVEKSDTK</sequence>
<dbReference type="AlphaFoldDB" id="A0AAW2YN29"/>
<feature type="transmembrane region" description="Helical" evidence="8">
    <location>
        <begin position="380"/>
        <end position="402"/>
    </location>
</feature>
<dbReference type="PANTHER" id="PTHR11206">
    <property type="entry name" value="MULTIDRUG RESISTANCE PROTEIN"/>
    <property type="match status" value="1"/>
</dbReference>
<proteinExistence type="inferred from homology"/>
<feature type="transmembrane region" description="Helical" evidence="8">
    <location>
        <begin position="342"/>
        <end position="360"/>
    </location>
</feature>
<evidence type="ECO:0000256" key="5">
    <source>
        <dbReference type="ARBA" id="ARBA00022692"/>
    </source>
</evidence>
<feature type="transmembrane region" description="Helical" evidence="8">
    <location>
        <begin position="94"/>
        <end position="116"/>
    </location>
</feature>
<comment type="subcellular location">
    <subcellularLocation>
        <location evidence="1">Cell membrane</location>
        <topology evidence="1">Multi-pass membrane protein</topology>
    </subcellularLocation>
</comment>
<gene>
    <name evidence="9" type="ORF">AKO1_008323</name>
</gene>
<dbReference type="GO" id="GO:1990961">
    <property type="term" value="P:xenobiotic detoxification by transmembrane export across the plasma membrane"/>
    <property type="evidence" value="ECO:0007669"/>
    <property type="project" value="InterPro"/>
</dbReference>
<feature type="transmembrane region" description="Helical" evidence="8">
    <location>
        <begin position="207"/>
        <end position="225"/>
    </location>
</feature>
<dbReference type="InterPro" id="IPR045069">
    <property type="entry name" value="MATE_euk"/>
</dbReference>
<feature type="transmembrane region" description="Helical" evidence="8">
    <location>
        <begin position="481"/>
        <end position="504"/>
    </location>
</feature>
<evidence type="ECO:0000256" key="6">
    <source>
        <dbReference type="ARBA" id="ARBA00022989"/>
    </source>
</evidence>
<name>A0AAW2YN29_9EUKA</name>
<evidence type="ECO:0000256" key="8">
    <source>
        <dbReference type="SAM" id="Phobius"/>
    </source>
</evidence>
<reference evidence="9 10" key="1">
    <citation type="submission" date="2024-03" db="EMBL/GenBank/DDBJ databases">
        <title>The Acrasis kona genome and developmental transcriptomes reveal deep origins of eukaryotic multicellular pathways.</title>
        <authorList>
            <person name="Sheikh S."/>
            <person name="Fu C.-J."/>
            <person name="Brown M.W."/>
            <person name="Baldauf S.L."/>
        </authorList>
    </citation>
    <scope>NUCLEOTIDE SEQUENCE [LARGE SCALE GENOMIC DNA]</scope>
    <source>
        <strain evidence="9 10">ATCC MYA-3509</strain>
    </source>
</reference>
<evidence type="ECO:0000256" key="1">
    <source>
        <dbReference type="ARBA" id="ARBA00004651"/>
    </source>
</evidence>
<evidence type="ECO:0000256" key="2">
    <source>
        <dbReference type="ARBA" id="ARBA00010199"/>
    </source>
</evidence>
<dbReference type="InterPro" id="IPR048279">
    <property type="entry name" value="MdtK-like"/>
</dbReference>
<evidence type="ECO:0008006" key="11">
    <source>
        <dbReference type="Google" id="ProtNLM"/>
    </source>
</evidence>
<dbReference type="CDD" id="cd13132">
    <property type="entry name" value="MATE_eukaryotic"/>
    <property type="match status" value="1"/>
</dbReference>
<comment type="caution">
    <text evidence="9">The sequence shown here is derived from an EMBL/GenBank/DDBJ whole genome shotgun (WGS) entry which is preliminary data.</text>
</comment>
<evidence type="ECO:0000313" key="10">
    <source>
        <dbReference type="Proteomes" id="UP001431209"/>
    </source>
</evidence>
<keyword evidence="5 8" id="KW-0812">Transmembrane</keyword>
<feature type="transmembrane region" description="Helical" evidence="8">
    <location>
        <begin position="452"/>
        <end position="474"/>
    </location>
</feature>
<dbReference type="EMBL" id="JAOPGA020000460">
    <property type="protein sequence ID" value="KAL0478727.1"/>
    <property type="molecule type" value="Genomic_DNA"/>
</dbReference>
<dbReference type="NCBIfam" id="TIGR00797">
    <property type="entry name" value="matE"/>
    <property type="match status" value="1"/>
</dbReference>